<gene>
    <name evidence="1" type="ORF">DFP89_10781</name>
</gene>
<protein>
    <recommendedName>
        <fullName evidence="3">DUF1284 domain-containing protein</fullName>
    </recommendedName>
</protein>
<dbReference type="Pfam" id="PF06935">
    <property type="entry name" value="DUF1284"/>
    <property type="match status" value="1"/>
</dbReference>
<comment type="caution">
    <text evidence="1">The sequence shown here is derived from an EMBL/GenBank/DDBJ whole genome shotgun (WGS) entry which is preliminary data.</text>
</comment>
<dbReference type="AlphaFoldDB" id="A0A368Z0M9"/>
<organism evidence="1 2">
    <name type="scientific">Paracoccus lutimaris</name>
    <dbReference type="NCBI Taxonomy" id="1490030"/>
    <lineage>
        <taxon>Bacteria</taxon>
        <taxon>Pseudomonadati</taxon>
        <taxon>Pseudomonadota</taxon>
        <taxon>Alphaproteobacteria</taxon>
        <taxon>Rhodobacterales</taxon>
        <taxon>Paracoccaceae</taxon>
        <taxon>Paracoccus</taxon>
    </lineage>
</organism>
<accession>A0A368Z0M9</accession>
<evidence type="ECO:0008006" key="3">
    <source>
        <dbReference type="Google" id="ProtNLM"/>
    </source>
</evidence>
<dbReference type="EMBL" id="QPJL01000007">
    <property type="protein sequence ID" value="RCW84777.1"/>
    <property type="molecule type" value="Genomic_DNA"/>
</dbReference>
<keyword evidence="2" id="KW-1185">Reference proteome</keyword>
<dbReference type="RefSeq" id="WP_245948626.1">
    <property type="nucleotide sequence ID" value="NZ_QPJL01000007.1"/>
</dbReference>
<name>A0A368Z0M9_9RHOB</name>
<proteinExistence type="predicted"/>
<evidence type="ECO:0000313" key="2">
    <source>
        <dbReference type="Proteomes" id="UP000253345"/>
    </source>
</evidence>
<evidence type="ECO:0000313" key="1">
    <source>
        <dbReference type="EMBL" id="RCW84777.1"/>
    </source>
</evidence>
<dbReference type="Proteomes" id="UP000253345">
    <property type="component" value="Unassembled WGS sequence"/>
</dbReference>
<dbReference type="InterPro" id="IPR009702">
    <property type="entry name" value="DUF1284"/>
</dbReference>
<reference evidence="1 2" key="1">
    <citation type="submission" date="2018-07" db="EMBL/GenBank/DDBJ databases">
        <title>Genomic Encyclopedia of Type Strains, Phase III (KMG-III): the genomes of soil and plant-associated and newly described type strains.</title>
        <authorList>
            <person name="Whitman W."/>
        </authorList>
    </citation>
    <scope>NUCLEOTIDE SEQUENCE [LARGE SCALE GENOMIC DNA]</scope>
    <source>
        <strain evidence="1 2">CECT 8525</strain>
    </source>
</reference>
<sequence>MLRPHHVLCAIGWQGRGYSPEFTENMNAIVWGRLRRNPLTEVIFTGTADSICAPCPWRRGLGCEAAERITGLDARHATALGLRPGQRMSWAEAQGRAIARVRPNDLSRICAGCQWIGLCQPALARLQETARDPCDMSI</sequence>